<reference evidence="1 2" key="1">
    <citation type="journal article" date="2007" name="Proc. Natl. Acad. Sci. U.S.A.">
        <title>The Orientia tsutsugamushi genome reveals massive proliferation of conjugative type IV secretion system and host-cell interaction genes.</title>
        <authorList>
            <person name="Cho N.-H."/>
            <person name="Kim H.-R."/>
            <person name="Lee J.-H."/>
            <person name="Kim S.-Y."/>
            <person name="Kim J."/>
            <person name="Cha S."/>
            <person name="Kim S.-Y."/>
            <person name="Darby A.C."/>
            <person name="Fuxelius H.-H."/>
            <person name="Yin J."/>
            <person name="Kim J.H."/>
            <person name="Kim J."/>
            <person name="Lee S.J."/>
            <person name="Koh Y.-S."/>
            <person name="Jang W.-J."/>
            <person name="Park K.-H."/>
            <person name="Andersson S.G.E."/>
            <person name="Choi M.-S."/>
            <person name="Kim I.-S."/>
        </authorList>
    </citation>
    <scope>NUCLEOTIDE SEQUENCE [LARGE SCALE GENOMIC DNA]</scope>
    <source>
        <strain evidence="1 2">Boryong</strain>
    </source>
</reference>
<evidence type="ECO:0000313" key="2">
    <source>
        <dbReference type="Proteomes" id="UP000001565"/>
    </source>
</evidence>
<protein>
    <submittedName>
        <fullName evidence="1">Uncharacterized protein</fullName>
    </submittedName>
</protein>
<sequence length="52" mass="6115">MTEKNKYNSFSLNGVIFLFRQYIASTNVMIEIFNTELLINNRLLSKVENDVE</sequence>
<name>A5CFC2_ORITB</name>
<accession>A5CFC2</accession>
<evidence type="ECO:0000313" key="1">
    <source>
        <dbReference type="EMBL" id="CAM81063.1"/>
    </source>
</evidence>
<organism evidence="1 2">
    <name type="scientific">Orientia tsutsugamushi (strain Boryong)</name>
    <name type="common">Rickettsia tsutsugamushi</name>
    <dbReference type="NCBI Taxonomy" id="357244"/>
    <lineage>
        <taxon>Bacteria</taxon>
        <taxon>Pseudomonadati</taxon>
        <taxon>Pseudomonadota</taxon>
        <taxon>Alphaproteobacteria</taxon>
        <taxon>Rickettsiales</taxon>
        <taxon>Rickettsiaceae</taxon>
        <taxon>Rickettsieae</taxon>
        <taxon>Orientia</taxon>
    </lineage>
</organism>
<proteinExistence type="predicted"/>
<dbReference type="Proteomes" id="UP000001565">
    <property type="component" value="Chromosome"/>
</dbReference>
<dbReference type="AlphaFoldDB" id="A5CFC2"/>
<dbReference type="KEGG" id="ots:OTBS_1968"/>
<gene>
    <name evidence="1" type="ordered locus">OTBS_1968</name>
</gene>
<dbReference type="EMBL" id="AM494475">
    <property type="protein sequence ID" value="CAM81063.1"/>
    <property type="molecule type" value="Genomic_DNA"/>
</dbReference>
<dbReference type="HOGENOM" id="CLU_3082532_0_0_5"/>